<keyword evidence="2" id="KW-1185">Reference proteome</keyword>
<reference evidence="1" key="1">
    <citation type="submission" date="2021-01" db="EMBL/GenBank/DDBJ databases">
        <title>Whole genome shotgun sequence of Planotetraspora thailandica NBRC 104271.</title>
        <authorList>
            <person name="Komaki H."/>
            <person name="Tamura T."/>
        </authorList>
    </citation>
    <scope>NUCLEOTIDE SEQUENCE</scope>
    <source>
        <strain evidence="1">NBRC 104271</strain>
    </source>
</reference>
<proteinExistence type="predicted"/>
<sequence>MSIAGEPWTGNDRSHNDECHARWMSSLNRSTGGPDYPDEWYHEQCGGCRFWIALEGEMGLDYGACTNARSAFDGRVRFEHDGCDTFTVREDGSFG</sequence>
<evidence type="ECO:0000313" key="2">
    <source>
        <dbReference type="Proteomes" id="UP000605992"/>
    </source>
</evidence>
<protein>
    <recommendedName>
        <fullName evidence="3">DUF3027 domain-containing protein</fullName>
    </recommendedName>
</protein>
<evidence type="ECO:0008006" key="3">
    <source>
        <dbReference type="Google" id="ProtNLM"/>
    </source>
</evidence>
<dbReference type="Proteomes" id="UP000605992">
    <property type="component" value="Unassembled WGS sequence"/>
</dbReference>
<comment type="caution">
    <text evidence="1">The sequence shown here is derived from an EMBL/GenBank/DDBJ whole genome shotgun (WGS) entry which is preliminary data.</text>
</comment>
<name>A0A8J3V3X4_9ACTN</name>
<dbReference type="AlphaFoldDB" id="A0A8J3V3X4"/>
<dbReference type="InterPro" id="IPR021391">
    <property type="entry name" value="DUF3027"/>
</dbReference>
<dbReference type="Pfam" id="PF11228">
    <property type="entry name" value="DUF3027"/>
    <property type="match status" value="1"/>
</dbReference>
<dbReference type="EMBL" id="BOOR01000034">
    <property type="protein sequence ID" value="GII56318.1"/>
    <property type="molecule type" value="Genomic_DNA"/>
</dbReference>
<gene>
    <name evidence="1" type="ORF">Pth03_47070</name>
</gene>
<evidence type="ECO:0000313" key="1">
    <source>
        <dbReference type="EMBL" id="GII56318.1"/>
    </source>
</evidence>
<accession>A0A8J3V3X4</accession>
<organism evidence="1 2">
    <name type="scientific">Planotetraspora thailandica</name>
    <dbReference type="NCBI Taxonomy" id="487172"/>
    <lineage>
        <taxon>Bacteria</taxon>
        <taxon>Bacillati</taxon>
        <taxon>Actinomycetota</taxon>
        <taxon>Actinomycetes</taxon>
        <taxon>Streptosporangiales</taxon>
        <taxon>Streptosporangiaceae</taxon>
        <taxon>Planotetraspora</taxon>
    </lineage>
</organism>
<dbReference type="RefSeq" id="WP_203946456.1">
    <property type="nucleotide sequence ID" value="NZ_BOOR01000034.1"/>
</dbReference>